<dbReference type="InterPro" id="IPR038161">
    <property type="entry name" value="VirB9/CagX/TrbG_C_sf"/>
</dbReference>
<dbReference type="AlphaFoldDB" id="X5GX64"/>
<protein>
    <submittedName>
        <fullName evidence="4">Conjugal transfer family protein</fullName>
    </submittedName>
</protein>
<keyword evidence="2 3" id="KW-0732">Signal</keyword>
<evidence type="ECO:0000313" key="5">
    <source>
        <dbReference type="Proteomes" id="UP000023755"/>
    </source>
</evidence>
<dbReference type="HOGENOM" id="CLU_058585_2_0_5"/>
<sequence length="244" mass="28151">MIARKVFSVMLLLLSSASANDSSLSDDRIKTLVYSRDAIFRIDTGYGYQSFIEFSDKEKVKTIAIGGSVGWNMNPIGNKIFLRPLEKGLSTNMVVVTDRHTYVFDLFSDSDDHLEETKKSNQVNYVVRFYYPDEVADSNKENPKEGLSLNGKLYDFSYDVLRRNYSVQGKAEFEIAEIMNNTNLTFFKFKGDKIPRVFVVNPDRSETQAKMWKFKEYVVIEGVHKKLHLRYRSSVLEVVNNDLE</sequence>
<dbReference type="CDD" id="cd06911">
    <property type="entry name" value="VirB9_CagX_TrbG"/>
    <property type="match status" value="1"/>
</dbReference>
<evidence type="ECO:0000313" key="4">
    <source>
        <dbReference type="EMBL" id="AHX11637.1"/>
    </source>
</evidence>
<dbReference type="Gene3D" id="2.60.40.2500">
    <property type="match status" value="1"/>
</dbReference>
<dbReference type="OrthoDB" id="9815808at2"/>
<dbReference type="KEGG" id="nhm:NHE_0704"/>
<reference evidence="4 5" key="1">
    <citation type="submission" date="2014-03" db="EMBL/GenBank/DDBJ databases">
        <title>Sequencing and Comparison of Genomes and Transcriptome Profiles of Human Ehrlichiosis Agents.</title>
        <authorList>
            <person name="Lin M."/>
            <person name="Daugherty S.C."/>
            <person name="Nagaraj S."/>
            <person name="Cheng Z."/>
            <person name="Xiong Q."/>
            <person name="Lin F.-Y."/>
            <person name="Sengamalay N."/>
            <person name="Ott S."/>
            <person name="Godinez A."/>
            <person name="Tallon L.J."/>
            <person name="Sadzewicz L."/>
            <person name="Fraser C.M."/>
            <person name="Dunning Hotopp J.C."/>
            <person name="Rikihisa Y."/>
        </authorList>
    </citation>
    <scope>NUCLEOTIDE SEQUENCE [LARGE SCALE GENOMIC DNA]</scope>
    <source>
        <strain evidence="4 5">Oregon</strain>
    </source>
</reference>
<dbReference type="EMBL" id="CP007481">
    <property type="protein sequence ID" value="AHX11637.1"/>
    <property type="molecule type" value="Genomic_DNA"/>
</dbReference>
<dbReference type="RefSeq" id="WP_038559908.1">
    <property type="nucleotide sequence ID" value="NZ_CP007481.1"/>
</dbReference>
<comment type="similarity">
    <text evidence="1">Belongs to the TrbG/VirB9 family.</text>
</comment>
<dbReference type="InterPro" id="IPR010258">
    <property type="entry name" value="Conjugal_tfr_TrbG/VirB9/CagX"/>
</dbReference>
<feature type="signal peptide" evidence="3">
    <location>
        <begin position="1"/>
        <end position="19"/>
    </location>
</feature>
<evidence type="ECO:0000256" key="3">
    <source>
        <dbReference type="SAM" id="SignalP"/>
    </source>
</evidence>
<evidence type="ECO:0000256" key="1">
    <source>
        <dbReference type="ARBA" id="ARBA00006135"/>
    </source>
</evidence>
<dbReference type="Pfam" id="PF03524">
    <property type="entry name" value="CagX"/>
    <property type="match status" value="1"/>
</dbReference>
<accession>X5GX64</accession>
<gene>
    <name evidence="4" type="ORF">NHE_0704</name>
</gene>
<dbReference type="STRING" id="1286528.NHE_0704"/>
<dbReference type="InterPro" id="IPR033645">
    <property type="entry name" value="VirB9/CagX/TrbG_C"/>
</dbReference>
<name>X5GX64_9RICK</name>
<proteinExistence type="inferred from homology"/>
<feature type="chain" id="PRO_5004956464" evidence="3">
    <location>
        <begin position="20"/>
        <end position="244"/>
    </location>
</feature>
<keyword evidence="5" id="KW-1185">Reference proteome</keyword>
<dbReference type="Proteomes" id="UP000023755">
    <property type="component" value="Chromosome"/>
</dbReference>
<organism evidence="4 5">
    <name type="scientific">Neorickettsia helminthoeca str. Oregon</name>
    <dbReference type="NCBI Taxonomy" id="1286528"/>
    <lineage>
        <taxon>Bacteria</taxon>
        <taxon>Pseudomonadati</taxon>
        <taxon>Pseudomonadota</taxon>
        <taxon>Alphaproteobacteria</taxon>
        <taxon>Rickettsiales</taxon>
        <taxon>Anaplasmataceae</taxon>
        <taxon>Neorickettsia</taxon>
    </lineage>
</organism>
<evidence type="ECO:0000256" key="2">
    <source>
        <dbReference type="ARBA" id="ARBA00022729"/>
    </source>
</evidence>